<dbReference type="EMBL" id="KB446555">
    <property type="protein sequence ID" value="EME88331.1"/>
    <property type="molecule type" value="Genomic_DNA"/>
</dbReference>
<evidence type="ECO:0000313" key="3">
    <source>
        <dbReference type="Proteomes" id="UP000016932"/>
    </source>
</evidence>
<evidence type="ECO:0000313" key="2">
    <source>
        <dbReference type="EMBL" id="EME88331.1"/>
    </source>
</evidence>
<dbReference type="RefSeq" id="XP_007921414.1">
    <property type="nucleotide sequence ID" value="XM_007923223.1"/>
</dbReference>
<gene>
    <name evidence="2" type="ORF">MYCFIDRAFT_209777</name>
</gene>
<evidence type="ECO:0000256" key="1">
    <source>
        <dbReference type="SAM" id="MobiDB-lite"/>
    </source>
</evidence>
<organism evidence="2 3">
    <name type="scientific">Pseudocercospora fijiensis (strain CIRAD86)</name>
    <name type="common">Black leaf streak disease fungus</name>
    <name type="synonym">Mycosphaerella fijiensis</name>
    <dbReference type="NCBI Taxonomy" id="383855"/>
    <lineage>
        <taxon>Eukaryota</taxon>
        <taxon>Fungi</taxon>
        <taxon>Dikarya</taxon>
        <taxon>Ascomycota</taxon>
        <taxon>Pezizomycotina</taxon>
        <taxon>Dothideomycetes</taxon>
        <taxon>Dothideomycetidae</taxon>
        <taxon>Mycosphaerellales</taxon>
        <taxon>Mycosphaerellaceae</taxon>
        <taxon>Pseudocercospora</taxon>
    </lineage>
</organism>
<proteinExistence type="predicted"/>
<accession>N1Q967</accession>
<dbReference type="VEuPathDB" id="FungiDB:MYCFIDRAFT_209777"/>
<feature type="region of interest" description="Disordered" evidence="1">
    <location>
        <begin position="44"/>
        <end position="76"/>
    </location>
</feature>
<dbReference type="OrthoDB" id="5380163at2759"/>
<dbReference type="KEGG" id="pfj:MYCFIDRAFT_209777"/>
<sequence>MEQGDQPHRSCAFHCMDWGWRAGLLQRAYLDSQPMHCSDYDAPARGGSGGGAERSGAVVTGCRRETAGSRTMAKVA</sequence>
<dbReference type="HOGENOM" id="CLU_2655547_0_0_1"/>
<dbReference type="AlphaFoldDB" id="N1Q967"/>
<name>N1Q967_PSEFD</name>
<protein>
    <submittedName>
        <fullName evidence="2">Uncharacterized protein</fullName>
    </submittedName>
</protein>
<dbReference type="GeneID" id="19336891"/>
<keyword evidence="3" id="KW-1185">Reference proteome</keyword>
<dbReference type="Proteomes" id="UP000016932">
    <property type="component" value="Unassembled WGS sequence"/>
</dbReference>
<reference evidence="2 3" key="1">
    <citation type="journal article" date="2012" name="PLoS Pathog.">
        <title>Diverse lifestyles and strategies of plant pathogenesis encoded in the genomes of eighteen Dothideomycetes fungi.</title>
        <authorList>
            <person name="Ohm R.A."/>
            <person name="Feau N."/>
            <person name="Henrissat B."/>
            <person name="Schoch C.L."/>
            <person name="Horwitz B.A."/>
            <person name="Barry K.W."/>
            <person name="Condon B.J."/>
            <person name="Copeland A.C."/>
            <person name="Dhillon B."/>
            <person name="Glaser F."/>
            <person name="Hesse C.N."/>
            <person name="Kosti I."/>
            <person name="LaButti K."/>
            <person name="Lindquist E.A."/>
            <person name="Lucas S."/>
            <person name="Salamov A.A."/>
            <person name="Bradshaw R.E."/>
            <person name="Ciuffetti L."/>
            <person name="Hamelin R.C."/>
            <person name="Kema G.H.J."/>
            <person name="Lawrence C."/>
            <person name="Scott J.A."/>
            <person name="Spatafora J.W."/>
            <person name="Turgeon B.G."/>
            <person name="de Wit P.J.G.M."/>
            <person name="Zhong S."/>
            <person name="Goodwin S.B."/>
            <person name="Grigoriev I.V."/>
        </authorList>
    </citation>
    <scope>NUCLEOTIDE SEQUENCE [LARGE SCALE GENOMIC DNA]</scope>
    <source>
        <strain evidence="2 3">CIRAD86</strain>
    </source>
</reference>